<keyword evidence="4 5" id="KW-0269">Exonuclease</keyword>
<dbReference type="InterPro" id="IPR036397">
    <property type="entry name" value="RNaseH_sf"/>
</dbReference>
<feature type="site" description="Important for substrate binding and specificity" evidence="5">
    <location>
        <position position="147"/>
    </location>
</feature>
<comment type="subunit">
    <text evidence="5">Homodimer.</text>
</comment>
<protein>
    <recommendedName>
        <fullName evidence="5">Ribonuclease T</fullName>
        <ecNumber evidence="5">3.1.13.-</ecNumber>
    </recommendedName>
    <alternativeName>
        <fullName evidence="5">Exoribonuclease T</fullName>
        <shortName evidence="5">RNase T</shortName>
    </alternativeName>
</protein>
<dbReference type="PANTHER" id="PTHR30231:SF2">
    <property type="entry name" value="RIBONUCLEASE T"/>
    <property type="match status" value="1"/>
</dbReference>
<keyword evidence="9" id="KW-1185">Reference proteome</keyword>
<accession>A0ABM5UTG1</accession>
<dbReference type="InterPro" id="IPR013520">
    <property type="entry name" value="Ribonucl_H"/>
</dbReference>
<feature type="compositionally biased region" description="Basic and acidic residues" evidence="6">
    <location>
        <begin position="221"/>
        <end position="230"/>
    </location>
</feature>
<keyword evidence="2 5" id="KW-0540">Nuclease</keyword>
<feature type="binding site" evidence="5">
    <location>
        <position position="26"/>
    </location>
    <ligand>
        <name>Mg(2+)</name>
        <dbReference type="ChEBI" id="CHEBI:18420"/>
        <label>2</label>
        <note>catalytic</note>
    </ligand>
</feature>
<feature type="binding site" evidence="5">
    <location>
        <position position="187"/>
    </location>
    <ligand>
        <name>Mg(2+)</name>
        <dbReference type="ChEBI" id="CHEBI:18420"/>
        <label>2</label>
        <note>catalytic</note>
    </ligand>
</feature>
<dbReference type="Gene3D" id="3.30.420.10">
    <property type="entry name" value="Ribonuclease H-like superfamily/Ribonuclease H"/>
    <property type="match status" value="1"/>
</dbReference>
<reference evidence="8 9" key="1">
    <citation type="journal article" date="2015" name="Genome Biol. Evol.">
        <title>Distinctive Genome Reduction Rates Revealed by Genomic Analyses of Two Coxiella-Like Endosymbionts in Ticks.</title>
        <authorList>
            <person name="Gottlieb Y."/>
            <person name="Lalzar I."/>
            <person name="Klasson L."/>
        </authorList>
    </citation>
    <scope>NUCLEOTIDE SEQUENCE [LARGE SCALE GENOMIC DNA]</scope>
    <source>
        <strain evidence="8 9">CRt</strain>
    </source>
</reference>
<sequence>MIENHSHPNPLKERFGGYLPVVIDIETGGLEPLKNPILEIAVVLIEINQEKKLHPGELFACHVLPFEGAALDPASLEITRIDPYHPFRFAIEEKKALQELFVFVEKAVVTQGCRRAVLVGHNAHFDLSFIQTAMKRCKIKKSPFHAFTCFDTATLAATVFGKPVLAKALREARIPFDKNEAHSAIYDAKCAAELFCYIVNKIGRRWRREEQQHSSPSPSSPKEEVNESKD</sequence>
<keyword evidence="5" id="KW-0479">Metal-binding</keyword>
<evidence type="ECO:0000256" key="2">
    <source>
        <dbReference type="ARBA" id="ARBA00022722"/>
    </source>
</evidence>
<evidence type="ECO:0000256" key="6">
    <source>
        <dbReference type="SAM" id="MobiDB-lite"/>
    </source>
</evidence>
<dbReference type="InterPro" id="IPR005987">
    <property type="entry name" value="RNase_T"/>
</dbReference>
<name>A0ABM5UTG1_9COXI</name>
<feature type="region of interest" description="Disordered" evidence="6">
    <location>
        <begin position="208"/>
        <end position="230"/>
    </location>
</feature>
<dbReference type="EC" id="3.1.13.-" evidence="5"/>
<dbReference type="EMBL" id="CP011126">
    <property type="protein sequence ID" value="AKQ33242.1"/>
    <property type="molecule type" value="Genomic_DNA"/>
</dbReference>
<dbReference type="Pfam" id="PF00929">
    <property type="entry name" value="RNase_T"/>
    <property type="match status" value="1"/>
</dbReference>
<evidence type="ECO:0000256" key="5">
    <source>
        <dbReference type="HAMAP-Rule" id="MF_00157"/>
    </source>
</evidence>
<dbReference type="RefSeq" id="WP_048874874.1">
    <property type="nucleotide sequence ID" value="NZ_CP011126.1"/>
</dbReference>
<feature type="binding site" evidence="5">
    <location>
        <position position="24"/>
    </location>
    <ligand>
        <name>Mg(2+)</name>
        <dbReference type="ChEBI" id="CHEBI:18420"/>
        <label>1</label>
        <note>catalytic</note>
    </ligand>
</feature>
<dbReference type="SUPFAM" id="SSF53098">
    <property type="entry name" value="Ribonuclease H-like"/>
    <property type="match status" value="1"/>
</dbReference>
<evidence type="ECO:0000259" key="7">
    <source>
        <dbReference type="SMART" id="SM00479"/>
    </source>
</evidence>
<gene>
    <name evidence="5 8" type="primary">rnt</name>
    <name evidence="8" type="ORF">CleRT_02120</name>
</gene>
<keyword evidence="5" id="KW-0460">Magnesium</keyword>
<dbReference type="Proteomes" id="UP000063965">
    <property type="component" value="Chromosome"/>
</dbReference>
<comment type="caution">
    <text evidence="5">Lacks conserved residue(s) required for the propagation of feature annotation.</text>
</comment>
<feature type="site" description="Important for substrate binding and specificity" evidence="5">
    <location>
        <position position="125"/>
    </location>
</feature>
<feature type="active site" description="Proton donor/acceptor" evidence="5">
    <location>
        <position position="182"/>
    </location>
</feature>
<evidence type="ECO:0000256" key="3">
    <source>
        <dbReference type="ARBA" id="ARBA00022801"/>
    </source>
</evidence>
<feature type="binding site" evidence="5">
    <location>
        <position position="182"/>
    </location>
    <ligand>
        <name>Mg(2+)</name>
        <dbReference type="ChEBI" id="CHEBI:18420"/>
        <label>2</label>
        <note>catalytic</note>
    </ligand>
</feature>
<dbReference type="InterPro" id="IPR012337">
    <property type="entry name" value="RNaseH-like_sf"/>
</dbReference>
<evidence type="ECO:0000313" key="8">
    <source>
        <dbReference type="EMBL" id="AKQ33242.1"/>
    </source>
</evidence>
<dbReference type="PANTHER" id="PTHR30231">
    <property type="entry name" value="DNA POLYMERASE III SUBUNIT EPSILON"/>
    <property type="match status" value="1"/>
</dbReference>
<keyword evidence="1 5" id="KW-0819">tRNA processing</keyword>
<feature type="domain" description="Exonuclease" evidence="7">
    <location>
        <begin position="19"/>
        <end position="204"/>
    </location>
</feature>
<evidence type="ECO:0000256" key="4">
    <source>
        <dbReference type="ARBA" id="ARBA00022839"/>
    </source>
</evidence>
<dbReference type="SMART" id="SM00479">
    <property type="entry name" value="EXOIII"/>
    <property type="match status" value="1"/>
</dbReference>
<evidence type="ECO:0000256" key="1">
    <source>
        <dbReference type="ARBA" id="ARBA00022694"/>
    </source>
</evidence>
<dbReference type="HAMAP" id="MF_00157">
    <property type="entry name" value="RNase_T"/>
    <property type="match status" value="1"/>
</dbReference>
<comment type="function">
    <text evidence="5">Trims short 3' overhangs of a variety of RNA species, leaving a one or two nucleotide 3' overhang. Responsible for the end-turnover of tRNA: specifically removes the terminal AMP residue from uncharged tRNA (tRNA-C-C-A). Also appears to be involved in tRNA biosynthesis.</text>
</comment>
<feature type="binding site" evidence="5">
    <location>
        <position position="24"/>
    </location>
    <ligand>
        <name>Mg(2+)</name>
        <dbReference type="ChEBI" id="CHEBI:18420"/>
        <label>2</label>
        <note>catalytic</note>
    </ligand>
</feature>
<keyword evidence="3 5" id="KW-0378">Hydrolase</keyword>
<organism evidence="8 9">
    <name type="scientific">Candidatus Coxiella mudrowiae</name>
    <dbReference type="NCBI Taxonomy" id="2054173"/>
    <lineage>
        <taxon>Bacteria</taxon>
        <taxon>Pseudomonadati</taxon>
        <taxon>Pseudomonadota</taxon>
        <taxon>Gammaproteobacteria</taxon>
        <taxon>Legionellales</taxon>
        <taxon>Coxiellaceae</taxon>
        <taxon>Coxiella</taxon>
    </lineage>
</organism>
<evidence type="ECO:0000313" key="9">
    <source>
        <dbReference type="Proteomes" id="UP000063965"/>
    </source>
</evidence>
<comment type="similarity">
    <text evidence="5">Belongs to the RNase T family.</text>
</comment>
<proteinExistence type="inferred from homology"/>
<comment type="cofactor">
    <cofactor evidence="5">
        <name>Mg(2+)</name>
        <dbReference type="ChEBI" id="CHEBI:18420"/>
    </cofactor>
    <text evidence="5">Binds two Mg(2+) per subunit. The active form of the enzyme binds two Mg(2+) ions in its active site. The first Mg(2+) forms only one salt bridge with the protein.</text>
</comment>